<sequence>MNQPRYFSNFTQRTRKVASIIGHEIRNGKVYYDVMLYGGLVPTSAPIDHLMNCDKLLQEYYDKVIKSINDGQSVNTFKGSTTSPQRRCHTRSGALKNDKQIEIWIQNVNEYSATLKDYAFNLNVDGLQKLRAALVAATKQVDLNLRAIDGIGWDALNRCVNSTMMSNVHLDSTVDSEDQEHPQDINPALWRFFEKGKTKQGRVCVRCLYCSKIYTGPCIGTSGKNHAQRVHGIRTDDLDKLGFIDEVKKFGMDANFNFEAAWKRKSEAPENPPVAKKQRKSCLDVPESTLDDILECLRAAERETSESASTSSAPQAANLVNEAEDEDIQVEAAFVNDGNNQTEAFDKYFGDGVDEEDSFLLSNIEMDFGNDLLDKLQLKVEPSDTLPVECEVILH</sequence>
<accession>A0A811L0A8</accession>
<gene>
    <name evidence="1" type="ORF">BOKJ2_LOCUS9008</name>
</gene>
<proteinExistence type="predicted"/>
<evidence type="ECO:0000313" key="2">
    <source>
        <dbReference type="Proteomes" id="UP000614601"/>
    </source>
</evidence>
<dbReference type="Proteomes" id="UP000614601">
    <property type="component" value="Unassembled WGS sequence"/>
</dbReference>
<dbReference type="EMBL" id="CAJFCW020000004">
    <property type="protein sequence ID" value="CAG9113881.1"/>
    <property type="molecule type" value="Genomic_DNA"/>
</dbReference>
<dbReference type="AlphaFoldDB" id="A0A811L0A8"/>
<dbReference type="CDD" id="cd00024">
    <property type="entry name" value="CD_CSD"/>
    <property type="match status" value="1"/>
</dbReference>
<evidence type="ECO:0000313" key="1">
    <source>
        <dbReference type="EMBL" id="CAD5220566.1"/>
    </source>
</evidence>
<name>A0A811L0A8_9BILA</name>
<organism evidence="1 2">
    <name type="scientific">Bursaphelenchus okinawaensis</name>
    <dbReference type="NCBI Taxonomy" id="465554"/>
    <lineage>
        <taxon>Eukaryota</taxon>
        <taxon>Metazoa</taxon>
        <taxon>Ecdysozoa</taxon>
        <taxon>Nematoda</taxon>
        <taxon>Chromadorea</taxon>
        <taxon>Rhabditida</taxon>
        <taxon>Tylenchina</taxon>
        <taxon>Tylenchomorpha</taxon>
        <taxon>Aphelenchoidea</taxon>
        <taxon>Aphelenchoididae</taxon>
        <taxon>Bursaphelenchus</taxon>
    </lineage>
</organism>
<dbReference type="EMBL" id="CAJFDH010000004">
    <property type="protein sequence ID" value="CAD5220566.1"/>
    <property type="molecule type" value="Genomic_DNA"/>
</dbReference>
<protein>
    <submittedName>
        <fullName evidence="1">Uncharacterized protein</fullName>
    </submittedName>
</protein>
<comment type="caution">
    <text evidence="1">The sequence shown here is derived from an EMBL/GenBank/DDBJ whole genome shotgun (WGS) entry which is preliminary data.</text>
</comment>
<reference evidence="1" key="1">
    <citation type="submission" date="2020-09" db="EMBL/GenBank/DDBJ databases">
        <authorList>
            <person name="Kikuchi T."/>
        </authorList>
    </citation>
    <scope>NUCLEOTIDE SEQUENCE</scope>
    <source>
        <strain evidence="1">SH1</strain>
    </source>
</reference>
<keyword evidence="2" id="KW-1185">Reference proteome</keyword>
<dbReference type="Proteomes" id="UP000783686">
    <property type="component" value="Unassembled WGS sequence"/>
</dbReference>